<dbReference type="EMBL" id="FUYE01000002">
    <property type="protein sequence ID" value="SKA81823.1"/>
    <property type="molecule type" value="Genomic_DNA"/>
</dbReference>
<dbReference type="STRING" id="48467.SAMN02745166_00819"/>
<proteinExistence type="predicted"/>
<reference evidence="3" key="1">
    <citation type="submission" date="2017-02" db="EMBL/GenBank/DDBJ databases">
        <authorList>
            <person name="Varghese N."/>
            <person name="Submissions S."/>
        </authorList>
    </citation>
    <scope>NUCLEOTIDE SEQUENCE [LARGE SCALE GENOMIC DNA]</scope>
    <source>
        <strain evidence="3">ATCC 700200</strain>
    </source>
</reference>
<accession>A0A1T4WWV1</accession>
<evidence type="ECO:0000256" key="1">
    <source>
        <dbReference type="SAM" id="Phobius"/>
    </source>
</evidence>
<dbReference type="OrthoDB" id="195490at2"/>
<name>A0A1T4WWV1_9BACT</name>
<dbReference type="RefSeq" id="WP_078812018.1">
    <property type="nucleotide sequence ID" value="NZ_FUYE01000002.1"/>
</dbReference>
<dbReference type="Proteomes" id="UP000190774">
    <property type="component" value="Unassembled WGS sequence"/>
</dbReference>
<keyword evidence="3" id="KW-1185">Reference proteome</keyword>
<evidence type="ECO:0000313" key="3">
    <source>
        <dbReference type="Proteomes" id="UP000190774"/>
    </source>
</evidence>
<evidence type="ECO:0000313" key="2">
    <source>
        <dbReference type="EMBL" id="SKA81823.1"/>
    </source>
</evidence>
<feature type="transmembrane region" description="Helical" evidence="1">
    <location>
        <begin position="50"/>
        <end position="75"/>
    </location>
</feature>
<keyword evidence="1" id="KW-1133">Transmembrane helix</keyword>
<keyword evidence="1" id="KW-0472">Membrane</keyword>
<gene>
    <name evidence="2" type="ORF">SAMN02745166_00819</name>
</gene>
<protein>
    <recommendedName>
        <fullName evidence="4">Phospholipase_D-nuclease N-terminal</fullName>
    </recommendedName>
</protein>
<sequence length="91" mass="10343">MITVLIRLLTLRAENVIPEVIWALMAIYVLAVLVTLTSVWVTFKKLEGRLLWSLIVLLVPFLGVIAHCLYCLTHADVDVLKQFGFFTRKTA</sequence>
<keyword evidence="1" id="KW-0812">Transmembrane</keyword>
<feature type="transmembrane region" description="Helical" evidence="1">
    <location>
        <begin position="20"/>
        <end position="43"/>
    </location>
</feature>
<organism evidence="2 3">
    <name type="scientific">Prosthecobacter debontii</name>
    <dbReference type="NCBI Taxonomy" id="48467"/>
    <lineage>
        <taxon>Bacteria</taxon>
        <taxon>Pseudomonadati</taxon>
        <taxon>Verrucomicrobiota</taxon>
        <taxon>Verrucomicrobiia</taxon>
        <taxon>Verrucomicrobiales</taxon>
        <taxon>Verrucomicrobiaceae</taxon>
        <taxon>Prosthecobacter</taxon>
    </lineage>
</organism>
<evidence type="ECO:0008006" key="4">
    <source>
        <dbReference type="Google" id="ProtNLM"/>
    </source>
</evidence>
<dbReference type="AlphaFoldDB" id="A0A1T4WWV1"/>